<evidence type="ECO:0000313" key="2">
    <source>
        <dbReference type="EMBL" id="MEQ7847217.1"/>
    </source>
</evidence>
<evidence type="ECO:0008006" key="4">
    <source>
        <dbReference type="Google" id="ProtNLM"/>
    </source>
</evidence>
<name>A0ABV1NXI0_9ACTN</name>
<dbReference type="Gene3D" id="3.20.20.80">
    <property type="entry name" value="Glycosidases"/>
    <property type="match status" value="1"/>
</dbReference>
<keyword evidence="3" id="KW-1185">Reference proteome</keyword>
<reference evidence="2 3" key="1">
    <citation type="submission" date="2024-02" db="EMBL/GenBank/DDBJ databases">
        <title>Full genome sequence of Nocardioides kribbensis.</title>
        <authorList>
            <person name="Poletto B.L."/>
            <person name="Silva G."/>
            <person name="Galante D."/>
            <person name="Campos K.R."/>
            <person name="Santos M.B.N."/>
            <person name="Sacchi C.T."/>
        </authorList>
    </citation>
    <scope>NUCLEOTIDE SEQUENCE [LARGE SCALE GENOMIC DNA]</scope>
    <source>
        <strain evidence="2 3">O4R</strain>
    </source>
</reference>
<sequence length="406" mass="44271">MPPRPRRRPSDRTTRARLASVLALCLVAVGSTSTLPPASAHEGAADPAHAYYGILGANALDLTTLTGTGVTAVSLEVGWDRLEPQRGRVDPVYAAQVAGRAEQIRAAGLDVILDAGLQYPPSWVFDVGGDTRFVNQYGDVWQGQVGARVPDAVFNPRVRRAQNRYLHRLSAVLDDGPIAAIRVGGLWYNELHYPPATVGDHRNSLWAFSPTAQAQSPVPGYRPGQGTTEETAAFLTWYLEEINDYGMWQLRHYRRAFGWRPTLQLLLPGWGVRPGDVDKAVAGGLRGATRGELTGALNEGLDWAGLLPRAATVRGHNEAYTTWVDAADQGTDPVYESPVRHLVRLAEPLGLPVAGENTGTNSPEEMQRSVDRVHELGLTGLVWMNAAQLQDGRWATLDDYRRLLAP</sequence>
<feature type="signal peptide" evidence="1">
    <location>
        <begin position="1"/>
        <end position="40"/>
    </location>
</feature>
<evidence type="ECO:0000313" key="3">
    <source>
        <dbReference type="Proteomes" id="UP001482520"/>
    </source>
</evidence>
<gene>
    <name evidence="2" type="ORF">V6R90_07985</name>
</gene>
<dbReference type="SUPFAM" id="SSF51445">
    <property type="entry name" value="(Trans)glycosidases"/>
    <property type="match status" value="1"/>
</dbReference>
<dbReference type="EMBL" id="JBEGDP010000006">
    <property type="protein sequence ID" value="MEQ7847217.1"/>
    <property type="molecule type" value="Genomic_DNA"/>
</dbReference>
<keyword evidence="1" id="KW-0732">Signal</keyword>
<accession>A0ABV1NXI0</accession>
<dbReference type="Proteomes" id="UP001482520">
    <property type="component" value="Unassembled WGS sequence"/>
</dbReference>
<evidence type="ECO:0000256" key="1">
    <source>
        <dbReference type="SAM" id="SignalP"/>
    </source>
</evidence>
<dbReference type="InterPro" id="IPR017853">
    <property type="entry name" value="GH"/>
</dbReference>
<feature type="chain" id="PRO_5046789095" description="Glycoside hydrolase family 42 N-terminal domain-containing protein" evidence="1">
    <location>
        <begin position="41"/>
        <end position="406"/>
    </location>
</feature>
<dbReference type="RefSeq" id="WP_349804338.1">
    <property type="nucleotide sequence ID" value="NZ_JBEGDP010000006.1"/>
</dbReference>
<comment type="caution">
    <text evidence="2">The sequence shown here is derived from an EMBL/GenBank/DDBJ whole genome shotgun (WGS) entry which is preliminary data.</text>
</comment>
<proteinExistence type="predicted"/>
<organism evidence="2 3">
    <name type="scientific">Nocardioides kribbensis</name>
    <dbReference type="NCBI Taxonomy" id="305517"/>
    <lineage>
        <taxon>Bacteria</taxon>
        <taxon>Bacillati</taxon>
        <taxon>Actinomycetota</taxon>
        <taxon>Actinomycetes</taxon>
        <taxon>Propionibacteriales</taxon>
        <taxon>Nocardioidaceae</taxon>
        <taxon>Nocardioides</taxon>
    </lineage>
</organism>
<protein>
    <recommendedName>
        <fullName evidence="4">Glycoside hydrolase family 42 N-terminal domain-containing protein</fullName>
    </recommendedName>
</protein>